<dbReference type="RefSeq" id="WP_063182441.1">
    <property type="nucleotide sequence ID" value="NZ_LQNT01000011.1"/>
</dbReference>
<reference evidence="1 2" key="1">
    <citation type="submission" date="2016-01" db="EMBL/GenBank/DDBJ databases">
        <title>Whole genome sequencing of Bhargavaea cecembensis T14.</title>
        <authorList>
            <person name="Hong K.W."/>
        </authorList>
    </citation>
    <scope>NUCLEOTIDE SEQUENCE [LARGE SCALE GENOMIC DNA]</scope>
    <source>
        <strain evidence="1 2">T14</strain>
    </source>
</reference>
<dbReference type="Proteomes" id="UP000076490">
    <property type="component" value="Unassembled WGS sequence"/>
</dbReference>
<gene>
    <name evidence="1" type="ORF">AV656_12135</name>
</gene>
<organism evidence="1 2">
    <name type="scientific">Bhargavaea cecembensis</name>
    <dbReference type="NCBI Taxonomy" id="394098"/>
    <lineage>
        <taxon>Bacteria</taxon>
        <taxon>Bacillati</taxon>
        <taxon>Bacillota</taxon>
        <taxon>Bacilli</taxon>
        <taxon>Bacillales</taxon>
        <taxon>Caryophanaceae</taxon>
        <taxon>Bhargavaea</taxon>
    </lineage>
</organism>
<accession>A0A163EVW9</accession>
<evidence type="ECO:0000313" key="1">
    <source>
        <dbReference type="EMBL" id="KZE37311.1"/>
    </source>
</evidence>
<dbReference type="EMBL" id="LQNT01000011">
    <property type="protein sequence ID" value="KZE37311.1"/>
    <property type="molecule type" value="Genomic_DNA"/>
</dbReference>
<name>A0A163EVW9_9BACL</name>
<protein>
    <recommendedName>
        <fullName evidence="3">DUF2642 domain-containing protein</fullName>
    </recommendedName>
</protein>
<dbReference type="AlphaFoldDB" id="A0A163EVW9"/>
<sequence>MKFAAGDQLPLVAQDTIEDFCIDDSCCPERLQSPEFPSPTGCLPDRELAELIDRIDAANNLLLDLALDDERPPEETFLKVFSGLMGLQVKVEIGGGRTVMGKVHTAGHDFAVLLDEQTEVILPYRTIAKVEPCGRFAEPDHEAELREIDPCLRRDLTFNFGATVASSPQLLHLFFRMRFNIYLLFLEAKTVELTLGDETIVGFVTDVNEESVVLKVKKDVEIIPMGRITMIKIVKEAV</sequence>
<evidence type="ECO:0008006" key="3">
    <source>
        <dbReference type="Google" id="ProtNLM"/>
    </source>
</evidence>
<evidence type="ECO:0000313" key="2">
    <source>
        <dbReference type="Proteomes" id="UP000076490"/>
    </source>
</evidence>
<comment type="caution">
    <text evidence="1">The sequence shown here is derived from an EMBL/GenBank/DDBJ whole genome shotgun (WGS) entry which is preliminary data.</text>
</comment>
<dbReference type="OrthoDB" id="2664331at2"/>
<proteinExistence type="predicted"/>